<proteinExistence type="inferred from homology"/>
<evidence type="ECO:0000256" key="5">
    <source>
        <dbReference type="ARBA" id="ARBA00023136"/>
    </source>
</evidence>
<dbReference type="GO" id="GO:0005886">
    <property type="term" value="C:plasma membrane"/>
    <property type="evidence" value="ECO:0007669"/>
    <property type="project" value="UniProtKB-SubCell"/>
</dbReference>
<reference evidence="10" key="1">
    <citation type="submission" date="2025-08" db="UniProtKB">
        <authorList>
            <consortium name="Ensembl"/>
        </authorList>
    </citation>
    <scope>IDENTIFICATION</scope>
</reference>
<dbReference type="AlphaFoldDB" id="A0A8C5QGE6"/>
<keyword evidence="4 9" id="KW-1133">Transmembrane helix</keyword>
<dbReference type="Proteomes" id="UP000694569">
    <property type="component" value="Unplaced"/>
</dbReference>
<dbReference type="PANTHER" id="PTHR20886">
    <property type="entry name" value="VANG-LIKE PROTEIN"/>
    <property type="match status" value="1"/>
</dbReference>
<evidence type="ECO:0000256" key="3">
    <source>
        <dbReference type="ARBA" id="ARBA00022692"/>
    </source>
</evidence>
<dbReference type="Pfam" id="PF06638">
    <property type="entry name" value="Strabismus"/>
    <property type="match status" value="1"/>
</dbReference>
<keyword evidence="5 7" id="KW-0472">Membrane</keyword>
<feature type="compositionally biased region" description="Acidic residues" evidence="8">
    <location>
        <begin position="66"/>
        <end position="78"/>
    </location>
</feature>
<keyword evidence="2 7" id="KW-1003">Cell membrane</keyword>
<dbReference type="OrthoDB" id="8887313at2759"/>
<dbReference type="InterPro" id="IPR009539">
    <property type="entry name" value="VANGL"/>
</dbReference>
<evidence type="ECO:0000256" key="1">
    <source>
        <dbReference type="ARBA" id="ARBA00004651"/>
    </source>
</evidence>
<evidence type="ECO:0000256" key="2">
    <source>
        <dbReference type="ARBA" id="ARBA00022475"/>
    </source>
</evidence>
<keyword evidence="3 9" id="KW-0812">Transmembrane</keyword>
<comment type="similarity">
    <text evidence="6 7">Belongs to the Vang family.</text>
</comment>
<protein>
    <recommendedName>
        <fullName evidence="7">Vang-like protein</fullName>
    </recommendedName>
</protein>
<evidence type="ECO:0000313" key="11">
    <source>
        <dbReference type="Proteomes" id="UP000694569"/>
    </source>
</evidence>
<evidence type="ECO:0000256" key="7">
    <source>
        <dbReference type="PIRNR" id="PIRNR007991"/>
    </source>
</evidence>
<name>A0A8C5QGE6_9ANUR</name>
<comment type="subcellular location">
    <subcellularLocation>
        <location evidence="1">Cell membrane</location>
        <topology evidence="1">Multi-pass membrane protein</topology>
    </subcellularLocation>
</comment>
<evidence type="ECO:0000256" key="6">
    <source>
        <dbReference type="ARBA" id="ARBA00025718"/>
    </source>
</evidence>
<dbReference type="PIRSF" id="PIRSF007991">
    <property type="entry name" value="Strabismus"/>
    <property type="match status" value="1"/>
</dbReference>
<reference evidence="10" key="2">
    <citation type="submission" date="2025-09" db="UniProtKB">
        <authorList>
            <consortium name="Ensembl"/>
        </authorList>
    </citation>
    <scope>IDENTIFICATION</scope>
</reference>
<feature type="transmembrane region" description="Helical" evidence="9">
    <location>
        <begin position="116"/>
        <end position="136"/>
    </location>
</feature>
<sequence length="521" mass="58802">MAGVDVSPSHLLFSALTDMDTESNYSGYSFHSRQGHARERSHNGHKSVTIQTPAGEPLLGGKTSQMEEENEDRQEDNWAETTTAVTSERSTSLQDLAQTGTYTDPKSTRPNLQTLLGFYVFCILGAVSLLTPPAFITLPQLLWGLELQPCGVICEGLYISVAFKMLLLMFGSWAVFLRRPRSSLPRLVEFRALLLLLLFLFLVSYWLFYGVRVLGGREKNLLSVVQYAASMVDALIFIHYLAVVLLELRQFQTLFYLKVVRSTDGEARYYTLGKLSIQRAALFVLEKYQKDFPVFNPSYSAARKPTKKSQLLGVKMYNVDGPDDSAVSQSQSLITSSNYKERYYEEAEHARKVRKRQARLVVSVHEAFCQIQRLGEQEKEGKSAYVLHPREAAQSIFPLIAQSLQRYLRTTRQAHLHSMESITQHLTTCLTHNMSPQAFLEQYLHPGPPIQYQGNPTAVWTLVSDESVTRPVRSRLTFSLRSTDCNLVVIVSGVPTLRLGESFIPPSSHRFTVTTNPDITL</sequence>
<keyword evidence="11" id="KW-1185">Reference proteome</keyword>
<evidence type="ECO:0000256" key="9">
    <source>
        <dbReference type="SAM" id="Phobius"/>
    </source>
</evidence>
<dbReference type="GeneTree" id="ENSGT00390000012496"/>
<dbReference type="Ensembl" id="ENSLLET00000037584.1">
    <property type="protein sequence ID" value="ENSLLEP00000036184.1"/>
    <property type="gene ID" value="ENSLLEG00000022921.1"/>
</dbReference>
<accession>A0A8C5QGE6</accession>
<feature type="transmembrane region" description="Helical" evidence="9">
    <location>
        <begin position="228"/>
        <end position="248"/>
    </location>
</feature>
<evidence type="ECO:0000313" key="10">
    <source>
        <dbReference type="Ensembl" id="ENSLLEP00000036184.1"/>
    </source>
</evidence>
<evidence type="ECO:0000256" key="8">
    <source>
        <dbReference type="SAM" id="MobiDB-lite"/>
    </source>
</evidence>
<feature type="region of interest" description="Disordered" evidence="8">
    <location>
        <begin position="27"/>
        <end position="106"/>
    </location>
</feature>
<organism evidence="10 11">
    <name type="scientific">Leptobrachium leishanense</name>
    <name type="common">Leishan spiny toad</name>
    <dbReference type="NCBI Taxonomy" id="445787"/>
    <lineage>
        <taxon>Eukaryota</taxon>
        <taxon>Metazoa</taxon>
        <taxon>Chordata</taxon>
        <taxon>Craniata</taxon>
        <taxon>Vertebrata</taxon>
        <taxon>Euteleostomi</taxon>
        <taxon>Amphibia</taxon>
        <taxon>Batrachia</taxon>
        <taxon>Anura</taxon>
        <taxon>Pelobatoidea</taxon>
        <taxon>Megophryidae</taxon>
        <taxon>Leptobrachium</taxon>
    </lineage>
</organism>
<feature type="transmembrane region" description="Helical" evidence="9">
    <location>
        <begin position="188"/>
        <end position="208"/>
    </location>
</feature>
<evidence type="ECO:0000256" key="4">
    <source>
        <dbReference type="ARBA" id="ARBA00022989"/>
    </source>
</evidence>
<feature type="transmembrane region" description="Helical" evidence="9">
    <location>
        <begin position="156"/>
        <end position="176"/>
    </location>
</feature>
<feature type="compositionally biased region" description="Polar residues" evidence="8">
    <location>
        <begin position="79"/>
        <end position="106"/>
    </location>
</feature>